<protein>
    <recommendedName>
        <fullName evidence="3">F-box associated domain-containing protein</fullName>
    </recommendedName>
</protein>
<evidence type="ECO:0000313" key="2">
    <source>
        <dbReference type="Proteomes" id="UP001162131"/>
    </source>
</evidence>
<proteinExistence type="predicted"/>
<organism evidence="1 2">
    <name type="scientific">Blepharisma stoltei</name>
    <dbReference type="NCBI Taxonomy" id="1481888"/>
    <lineage>
        <taxon>Eukaryota</taxon>
        <taxon>Sar</taxon>
        <taxon>Alveolata</taxon>
        <taxon>Ciliophora</taxon>
        <taxon>Postciliodesmatophora</taxon>
        <taxon>Heterotrichea</taxon>
        <taxon>Heterotrichida</taxon>
        <taxon>Blepharismidae</taxon>
        <taxon>Blepharisma</taxon>
    </lineage>
</organism>
<reference evidence="1" key="1">
    <citation type="submission" date="2021-09" db="EMBL/GenBank/DDBJ databases">
        <authorList>
            <consortium name="AG Swart"/>
            <person name="Singh M."/>
            <person name="Singh A."/>
            <person name="Seah K."/>
            <person name="Emmerich C."/>
        </authorList>
    </citation>
    <scope>NUCLEOTIDE SEQUENCE</scope>
    <source>
        <strain evidence="1">ATCC30299</strain>
    </source>
</reference>
<dbReference type="SUPFAM" id="SSF50965">
    <property type="entry name" value="Galactose oxidase, central domain"/>
    <property type="match status" value="1"/>
</dbReference>
<name>A0AAU9J026_9CILI</name>
<dbReference type="EMBL" id="CAJZBQ010000022">
    <property type="protein sequence ID" value="CAG9319298.1"/>
    <property type="molecule type" value="Genomic_DNA"/>
</dbReference>
<dbReference type="InterPro" id="IPR011043">
    <property type="entry name" value="Gal_Oxase/kelch_b-propeller"/>
</dbReference>
<comment type="caution">
    <text evidence="1">The sequence shown here is derived from an EMBL/GenBank/DDBJ whole genome shotgun (WGS) entry which is preliminary data.</text>
</comment>
<gene>
    <name evidence="1" type="ORF">BSTOLATCC_MIC23506</name>
</gene>
<dbReference type="AlphaFoldDB" id="A0AAU9J026"/>
<accession>A0AAU9J026</accession>
<dbReference type="Proteomes" id="UP001162131">
    <property type="component" value="Unassembled WGS sequence"/>
</dbReference>
<sequence length="319" mass="37812">MCKACKIEAWTVLFKAKYLKKKNKLIKKLRKRRKRKNANNTQKIDSCKAPLLSLIKENDNQCLQNNGYLFYFSGYNIVKINLSLSPIETEYKTFSKNSDIEREVIICAIPNQLFLCIDCGKGLVFIINQNLEISGTKKTAPRDYCMLLYLEELIYAFTRKGNYYTMIETYDYKKNKWRRMSDVDYDIWACVVFERKIIVAPFRNEYLKIFDPFANSFTYIFRVQSWGAISLLVANDRCYCIISNSFVFESLHRDYWQWTCIGKNWINDDIFGLHLFSFYNDSIYFIGIPHAPSLYEFNLKALEITLIDHLYTWSDDESE</sequence>
<keyword evidence="2" id="KW-1185">Reference proteome</keyword>
<evidence type="ECO:0008006" key="3">
    <source>
        <dbReference type="Google" id="ProtNLM"/>
    </source>
</evidence>
<evidence type="ECO:0000313" key="1">
    <source>
        <dbReference type="EMBL" id="CAG9319298.1"/>
    </source>
</evidence>